<proteinExistence type="inferred from homology"/>
<keyword evidence="7 12" id="KW-1133">Transmembrane helix</keyword>
<feature type="transmembrane region" description="Helical" evidence="12">
    <location>
        <begin position="332"/>
        <end position="352"/>
    </location>
</feature>
<evidence type="ECO:0000256" key="10">
    <source>
        <dbReference type="ARBA" id="ARBA00034269"/>
    </source>
</evidence>
<dbReference type="Proteomes" id="UP000712007">
    <property type="component" value="Unassembled WGS sequence"/>
</dbReference>
<gene>
    <name evidence="13" type="ORF">IAC51_08695</name>
</gene>
<keyword evidence="9 12" id="KW-0472">Membrane</keyword>
<dbReference type="SUPFAM" id="SSF143865">
    <property type="entry name" value="CorA soluble domain-like"/>
    <property type="match status" value="1"/>
</dbReference>
<evidence type="ECO:0000256" key="4">
    <source>
        <dbReference type="ARBA" id="ARBA00022475"/>
    </source>
</evidence>
<keyword evidence="3" id="KW-0813">Transport</keyword>
<sequence length="358" mass="41185">MNGTDQQGKKLSSVQQDNLLFEELRYVGTYDVATECELISFNQDNDGVTTAAGQDEILRCLDDGRVHWLSVRGLTDVKRINAIMEHLGVSYLWRQDILNGRHMAKVETVSDMVLVLMNRLNGGRDGTMGKEHIALLLLKNTVVSFQESHDDHFREIRAAILGRQSVAVRHSADYLLNLLMSCIVDNYMNVLDAHREQWMDIEEELIDFNGQEGFNSRIQRMRKDYLFIRRNIKPLQTQMQPLLMRQSDVLKPSNTPYFRDTNDHLMQVFQILDSLDGIIASVVDMYMATNDMRLNRIVGRLTVLSAVFIPLTFMAGIWGMNFRAMPELEWPYGYPVALLSMVAVAVSVLIYFKVKRWI</sequence>
<evidence type="ECO:0000256" key="12">
    <source>
        <dbReference type="SAM" id="Phobius"/>
    </source>
</evidence>
<dbReference type="Gene3D" id="3.30.460.20">
    <property type="entry name" value="CorA soluble domain-like"/>
    <property type="match status" value="1"/>
</dbReference>
<evidence type="ECO:0000256" key="7">
    <source>
        <dbReference type="ARBA" id="ARBA00022989"/>
    </source>
</evidence>
<organism evidence="13 14">
    <name type="scientific">Candidatus Aphodosoma intestinipullorum</name>
    <dbReference type="NCBI Taxonomy" id="2840674"/>
    <lineage>
        <taxon>Bacteria</taxon>
        <taxon>Pseudomonadati</taxon>
        <taxon>Bacteroidota</taxon>
        <taxon>Bacteroidia</taxon>
        <taxon>Bacteroidales</taxon>
        <taxon>Candidatus Aphodosoma</taxon>
    </lineage>
</organism>
<evidence type="ECO:0000256" key="6">
    <source>
        <dbReference type="ARBA" id="ARBA00022842"/>
    </source>
</evidence>
<evidence type="ECO:0000256" key="1">
    <source>
        <dbReference type="ARBA" id="ARBA00004651"/>
    </source>
</evidence>
<dbReference type="GO" id="GO:0000287">
    <property type="term" value="F:magnesium ion binding"/>
    <property type="evidence" value="ECO:0007669"/>
    <property type="project" value="TreeGrafter"/>
</dbReference>
<keyword evidence="4" id="KW-1003">Cell membrane</keyword>
<dbReference type="GO" id="GO:0005886">
    <property type="term" value="C:plasma membrane"/>
    <property type="evidence" value="ECO:0007669"/>
    <property type="project" value="UniProtKB-SubCell"/>
</dbReference>
<evidence type="ECO:0000313" key="13">
    <source>
        <dbReference type="EMBL" id="MBO8440709.1"/>
    </source>
</evidence>
<comment type="function">
    <text evidence="11">Mediates influx of magnesium ions. Alternates between open and closed states. Activated by low cytoplasmic Mg(2+) levels. Inactive when cytoplasmic Mg(2+) levels are high.</text>
</comment>
<comment type="catalytic activity">
    <reaction evidence="10">
        <text>Mg(2+)(in) = Mg(2+)(out)</text>
        <dbReference type="Rhea" id="RHEA:29827"/>
        <dbReference type="ChEBI" id="CHEBI:18420"/>
    </reaction>
</comment>
<dbReference type="AlphaFoldDB" id="A0A940DNY3"/>
<reference evidence="13" key="1">
    <citation type="submission" date="2020-10" db="EMBL/GenBank/DDBJ databases">
        <authorList>
            <person name="Gilroy R."/>
        </authorList>
    </citation>
    <scope>NUCLEOTIDE SEQUENCE</scope>
    <source>
        <strain evidence="13">3924</strain>
    </source>
</reference>
<dbReference type="InterPro" id="IPR045863">
    <property type="entry name" value="CorA_TM1_TM2"/>
</dbReference>
<comment type="subcellular location">
    <subcellularLocation>
        <location evidence="1">Cell membrane</location>
        <topology evidence="1">Multi-pass membrane protein</topology>
    </subcellularLocation>
</comment>
<feature type="transmembrane region" description="Helical" evidence="12">
    <location>
        <begin position="297"/>
        <end position="320"/>
    </location>
</feature>
<dbReference type="InterPro" id="IPR002523">
    <property type="entry name" value="MgTranspt_CorA/ZnTranspt_ZntB"/>
</dbReference>
<dbReference type="PANTHER" id="PTHR46494:SF1">
    <property type="entry name" value="CORA FAMILY METAL ION TRANSPORTER (EUROFUNG)"/>
    <property type="match status" value="1"/>
</dbReference>
<dbReference type="EMBL" id="JADIMV010000146">
    <property type="protein sequence ID" value="MBO8440709.1"/>
    <property type="molecule type" value="Genomic_DNA"/>
</dbReference>
<dbReference type="GO" id="GO:0050897">
    <property type="term" value="F:cobalt ion binding"/>
    <property type="evidence" value="ECO:0007669"/>
    <property type="project" value="TreeGrafter"/>
</dbReference>
<keyword evidence="5 12" id="KW-0812">Transmembrane</keyword>
<evidence type="ECO:0000256" key="2">
    <source>
        <dbReference type="ARBA" id="ARBA00009765"/>
    </source>
</evidence>
<reference evidence="13" key="2">
    <citation type="journal article" date="2021" name="PeerJ">
        <title>Extensive microbial diversity within the chicken gut microbiome revealed by metagenomics and culture.</title>
        <authorList>
            <person name="Gilroy R."/>
            <person name="Ravi A."/>
            <person name="Getino M."/>
            <person name="Pursley I."/>
            <person name="Horton D.L."/>
            <person name="Alikhan N.F."/>
            <person name="Baker D."/>
            <person name="Gharbi K."/>
            <person name="Hall N."/>
            <person name="Watson M."/>
            <person name="Adriaenssens E.M."/>
            <person name="Foster-Nyarko E."/>
            <person name="Jarju S."/>
            <person name="Secka A."/>
            <person name="Antonio M."/>
            <person name="Oren A."/>
            <person name="Chaudhuri R.R."/>
            <person name="La Ragione R."/>
            <person name="Hildebrand F."/>
            <person name="Pallen M.J."/>
        </authorList>
    </citation>
    <scope>NUCLEOTIDE SEQUENCE</scope>
    <source>
        <strain evidence="13">3924</strain>
    </source>
</reference>
<evidence type="ECO:0000313" key="14">
    <source>
        <dbReference type="Proteomes" id="UP000712007"/>
    </source>
</evidence>
<evidence type="ECO:0000256" key="5">
    <source>
        <dbReference type="ARBA" id="ARBA00022692"/>
    </source>
</evidence>
<dbReference type="GO" id="GO:0015095">
    <property type="term" value="F:magnesium ion transmembrane transporter activity"/>
    <property type="evidence" value="ECO:0007669"/>
    <property type="project" value="TreeGrafter"/>
</dbReference>
<dbReference type="FunFam" id="1.20.58.340:FF:000004">
    <property type="entry name" value="Magnesium transport protein CorA"/>
    <property type="match status" value="1"/>
</dbReference>
<protein>
    <submittedName>
        <fullName evidence="13">Magnesium and cobalt transport protein CorA</fullName>
    </submittedName>
</protein>
<name>A0A940DNY3_9BACT</name>
<comment type="caution">
    <text evidence="13">The sequence shown here is derived from an EMBL/GenBank/DDBJ whole genome shotgun (WGS) entry which is preliminary data.</text>
</comment>
<comment type="similarity">
    <text evidence="2">Belongs to the CorA metal ion transporter (MIT) (TC 1.A.35) family.</text>
</comment>
<dbReference type="Gene3D" id="1.20.58.340">
    <property type="entry name" value="Magnesium transport protein CorA, transmembrane region"/>
    <property type="match status" value="2"/>
</dbReference>
<accession>A0A940DNY3</accession>
<dbReference type="GO" id="GO:0015087">
    <property type="term" value="F:cobalt ion transmembrane transporter activity"/>
    <property type="evidence" value="ECO:0007669"/>
    <property type="project" value="TreeGrafter"/>
</dbReference>
<evidence type="ECO:0000256" key="11">
    <source>
        <dbReference type="ARBA" id="ARBA00045497"/>
    </source>
</evidence>
<dbReference type="CDD" id="cd12828">
    <property type="entry name" value="TmCorA-like_1"/>
    <property type="match status" value="1"/>
</dbReference>
<keyword evidence="8" id="KW-0406">Ion transport</keyword>
<dbReference type="Pfam" id="PF01544">
    <property type="entry name" value="CorA"/>
    <property type="match status" value="1"/>
</dbReference>
<evidence type="ECO:0000256" key="3">
    <source>
        <dbReference type="ARBA" id="ARBA00022448"/>
    </source>
</evidence>
<evidence type="ECO:0000256" key="8">
    <source>
        <dbReference type="ARBA" id="ARBA00023065"/>
    </source>
</evidence>
<evidence type="ECO:0000256" key="9">
    <source>
        <dbReference type="ARBA" id="ARBA00023136"/>
    </source>
</evidence>
<dbReference type="PANTHER" id="PTHR46494">
    <property type="entry name" value="CORA FAMILY METAL ION TRANSPORTER (EUROFUNG)"/>
    <property type="match status" value="1"/>
</dbReference>
<dbReference type="InterPro" id="IPR045861">
    <property type="entry name" value="CorA_cytoplasmic_dom"/>
</dbReference>
<dbReference type="SUPFAM" id="SSF144083">
    <property type="entry name" value="Magnesium transport protein CorA, transmembrane region"/>
    <property type="match status" value="1"/>
</dbReference>
<keyword evidence="6" id="KW-0460">Magnesium</keyword>